<dbReference type="PROSITE" id="PS51257">
    <property type="entry name" value="PROKAR_LIPOPROTEIN"/>
    <property type="match status" value="1"/>
</dbReference>
<evidence type="ECO:0000256" key="1">
    <source>
        <dbReference type="SAM" id="SignalP"/>
    </source>
</evidence>
<dbReference type="PANTHER" id="PTHR42779">
    <property type="entry name" value="PROTEIN YNJB"/>
    <property type="match status" value="1"/>
</dbReference>
<sequence length="410" mass="45968">MKKLIALLLSFVMAFGMAGCGSETKEAEEKPANTQEKNWDAVLEDARGTEVNFYGWGGSQLTNDWIDGYLAESLKEKYDITLNRVSMDIEDILNKLQSEKQMDSEGTMDVVWINGENFYTAKTNELLYGSFTDKLPNFEKYIDAEDPETKFDFGFPIEGYEAPYGKAQLIMIKDDARMEGTLSGHEELLEYAKQNPGQFTYPAPPDFTGSAFVRNIIYDIVGYEQFMDMKADKATVEAAIKPAIDYLKELKPYLWREGETYPATIAQLDNMFTDSQVTMSMSYTPNIVASKISTGEYPETANSFVFEKGTIGNTHFVSIPFNAPNKDGAMAVIDYIMSPEAQASKYDPANWGDLPVVDSAKMSDDEKALFDKVDIGKGVLAQDVLLERRVPEMPANLVPIIEEIWAENLL</sequence>
<dbReference type="PIRSF" id="PIRSF029172">
    <property type="entry name" value="UCP029172_ABC_sbc_YnjB"/>
    <property type="match status" value="1"/>
</dbReference>
<dbReference type="Proteomes" id="UP000180254">
    <property type="component" value="Unassembled WGS sequence"/>
</dbReference>
<accession>A0A1S1V6T1</accession>
<dbReference type="EMBL" id="MKIE01000004">
    <property type="protein sequence ID" value="OHW62356.1"/>
    <property type="molecule type" value="Genomic_DNA"/>
</dbReference>
<evidence type="ECO:0000313" key="2">
    <source>
        <dbReference type="EMBL" id="OHW62356.1"/>
    </source>
</evidence>
<proteinExistence type="predicted"/>
<evidence type="ECO:0008006" key="4">
    <source>
        <dbReference type="Google" id="ProtNLM"/>
    </source>
</evidence>
<dbReference type="OrthoDB" id="3239593at2"/>
<dbReference type="PANTHER" id="PTHR42779:SF1">
    <property type="entry name" value="PROTEIN YNJB"/>
    <property type="match status" value="1"/>
</dbReference>
<dbReference type="Pfam" id="PF13416">
    <property type="entry name" value="SBP_bac_8"/>
    <property type="match status" value="1"/>
</dbReference>
<protein>
    <recommendedName>
        <fullName evidence="4">ABC transporter substrate-binding protein</fullName>
    </recommendedName>
</protein>
<dbReference type="NCBIfam" id="NF008633">
    <property type="entry name" value="PRK11622.1"/>
    <property type="match status" value="1"/>
</dbReference>
<dbReference type="AlphaFoldDB" id="A0A1S1V6T1"/>
<dbReference type="InterPro" id="IPR027020">
    <property type="entry name" value="YnjB"/>
</dbReference>
<name>A0A1S1V6T1_9FIRM</name>
<keyword evidence="3" id="KW-1185">Reference proteome</keyword>
<gene>
    <name evidence="2" type="ORF">EUAN_14270</name>
</gene>
<feature type="chain" id="PRO_5039669680" description="ABC transporter substrate-binding protein" evidence="1">
    <location>
        <begin position="19"/>
        <end position="410"/>
    </location>
</feature>
<feature type="signal peptide" evidence="1">
    <location>
        <begin position="1"/>
        <end position="18"/>
    </location>
</feature>
<evidence type="ECO:0000313" key="3">
    <source>
        <dbReference type="Proteomes" id="UP000180254"/>
    </source>
</evidence>
<comment type="caution">
    <text evidence="2">The sequence shown here is derived from an EMBL/GenBank/DDBJ whole genome shotgun (WGS) entry which is preliminary data.</text>
</comment>
<organism evidence="2 3">
    <name type="scientific">Andreesenia angusta</name>
    <dbReference type="NCBI Taxonomy" id="39480"/>
    <lineage>
        <taxon>Bacteria</taxon>
        <taxon>Bacillati</taxon>
        <taxon>Bacillota</taxon>
        <taxon>Tissierellia</taxon>
        <taxon>Tissierellales</taxon>
        <taxon>Gottschalkiaceae</taxon>
        <taxon>Andreesenia</taxon>
    </lineage>
</organism>
<dbReference type="SUPFAM" id="SSF53850">
    <property type="entry name" value="Periplasmic binding protein-like II"/>
    <property type="match status" value="1"/>
</dbReference>
<dbReference type="InterPro" id="IPR006059">
    <property type="entry name" value="SBP"/>
</dbReference>
<dbReference type="RefSeq" id="WP_071063081.1">
    <property type="nucleotide sequence ID" value="NZ_MKIE01000004.1"/>
</dbReference>
<reference evidence="2 3" key="1">
    <citation type="submission" date="2016-09" db="EMBL/GenBank/DDBJ databases">
        <title>Genome sequence of Eubacterium angustum.</title>
        <authorList>
            <person name="Poehlein A."/>
            <person name="Daniel R."/>
        </authorList>
    </citation>
    <scope>NUCLEOTIDE SEQUENCE [LARGE SCALE GENOMIC DNA]</scope>
    <source>
        <strain evidence="2 3">DSM 1989</strain>
    </source>
</reference>
<keyword evidence="1" id="KW-0732">Signal</keyword>
<dbReference type="STRING" id="39480.EUAN_14270"/>
<dbReference type="Gene3D" id="3.40.190.10">
    <property type="entry name" value="Periplasmic binding protein-like II"/>
    <property type="match status" value="2"/>
</dbReference>